<dbReference type="Gene3D" id="1.10.287.310">
    <property type="match status" value="1"/>
</dbReference>
<evidence type="ECO:0000256" key="3">
    <source>
        <dbReference type="ARBA" id="ARBA00023274"/>
    </source>
</evidence>
<dbReference type="GO" id="GO:0006412">
    <property type="term" value="P:translation"/>
    <property type="evidence" value="ECO:0007669"/>
    <property type="project" value="UniProtKB-UniRule"/>
</dbReference>
<protein>
    <recommendedName>
        <fullName evidence="4 5">Large ribosomal subunit protein uL29</fullName>
    </recommendedName>
</protein>
<dbReference type="InterPro" id="IPR036049">
    <property type="entry name" value="Ribosomal_uL29_sf"/>
</dbReference>
<dbReference type="AlphaFoldDB" id="A0A6S6SDP6"/>
<dbReference type="PANTHER" id="PTHR10916:SF0">
    <property type="entry name" value="LARGE RIBOSOMAL SUBUNIT PROTEIN UL29C"/>
    <property type="match status" value="1"/>
</dbReference>
<accession>A0A6S6SDP6</accession>
<reference evidence="6" key="1">
    <citation type="submission" date="2020-01" db="EMBL/GenBank/DDBJ databases">
        <authorList>
            <person name="Meier V. D."/>
            <person name="Meier V D."/>
        </authorList>
    </citation>
    <scope>NUCLEOTIDE SEQUENCE</scope>
    <source>
        <strain evidence="6">HLG_WM_MAG_07</strain>
    </source>
</reference>
<evidence type="ECO:0000256" key="2">
    <source>
        <dbReference type="ARBA" id="ARBA00022980"/>
    </source>
</evidence>
<dbReference type="EMBL" id="CACVAY010000009">
    <property type="protein sequence ID" value="CAA6801452.1"/>
    <property type="molecule type" value="Genomic_DNA"/>
</dbReference>
<dbReference type="SUPFAM" id="SSF46561">
    <property type="entry name" value="Ribosomal protein L29 (L29p)"/>
    <property type="match status" value="1"/>
</dbReference>
<dbReference type="Pfam" id="PF00831">
    <property type="entry name" value="Ribosomal_L29"/>
    <property type="match status" value="1"/>
</dbReference>
<dbReference type="GO" id="GO:0003735">
    <property type="term" value="F:structural constituent of ribosome"/>
    <property type="evidence" value="ECO:0007669"/>
    <property type="project" value="InterPro"/>
</dbReference>
<comment type="similarity">
    <text evidence="1 5">Belongs to the universal ribosomal protein uL29 family.</text>
</comment>
<evidence type="ECO:0000256" key="5">
    <source>
        <dbReference type="HAMAP-Rule" id="MF_00374"/>
    </source>
</evidence>
<evidence type="ECO:0000313" key="6">
    <source>
        <dbReference type="EMBL" id="CAA6801452.1"/>
    </source>
</evidence>
<gene>
    <name evidence="5" type="primary">rpmC</name>
    <name evidence="6" type="ORF">HELGO_WM10555</name>
</gene>
<evidence type="ECO:0000256" key="4">
    <source>
        <dbReference type="ARBA" id="ARBA00035204"/>
    </source>
</evidence>
<dbReference type="FunFam" id="1.10.287.310:FF:000001">
    <property type="entry name" value="50S ribosomal protein L29"/>
    <property type="match status" value="1"/>
</dbReference>
<proteinExistence type="inferred from homology"/>
<name>A0A6S6SDP6_9GAMM</name>
<dbReference type="GO" id="GO:0022625">
    <property type="term" value="C:cytosolic large ribosomal subunit"/>
    <property type="evidence" value="ECO:0007669"/>
    <property type="project" value="TreeGrafter"/>
</dbReference>
<organism evidence="6">
    <name type="scientific">uncultured Thiotrichaceae bacterium</name>
    <dbReference type="NCBI Taxonomy" id="298394"/>
    <lineage>
        <taxon>Bacteria</taxon>
        <taxon>Pseudomonadati</taxon>
        <taxon>Pseudomonadota</taxon>
        <taxon>Gammaproteobacteria</taxon>
        <taxon>Thiotrichales</taxon>
        <taxon>Thiotrichaceae</taxon>
        <taxon>environmental samples</taxon>
    </lineage>
</organism>
<sequence>MKASELRSKNADELAKELDENLKEQFGLRMQQAAGQLERPSDMKRVRRNIARIKTILAETSKAS</sequence>
<dbReference type="NCBIfam" id="TIGR00012">
    <property type="entry name" value="L29"/>
    <property type="match status" value="1"/>
</dbReference>
<keyword evidence="2 5" id="KW-0689">Ribosomal protein</keyword>
<dbReference type="HAMAP" id="MF_00374">
    <property type="entry name" value="Ribosomal_uL29"/>
    <property type="match status" value="1"/>
</dbReference>
<keyword evidence="3 5" id="KW-0687">Ribonucleoprotein</keyword>
<dbReference type="PANTHER" id="PTHR10916">
    <property type="entry name" value="60S RIBOSOMAL PROTEIN L35/50S RIBOSOMAL PROTEIN L29"/>
    <property type="match status" value="1"/>
</dbReference>
<dbReference type="CDD" id="cd00427">
    <property type="entry name" value="Ribosomal_L29_HIP"/>
    <property type="match status" value="1"/>
</dbReference>
<dbReference type="InterPro" id="IPR050063">
    <property type="entry name" value="Ribosomal_protein_uL29"/>
</dbReference>
<evidence type="ECO:0000256" key="1">
    <source>
        <dbReference type="ARBA" id="ARBA00009254"/>
    </source>
</evidence>
<dbReference type="InterPro" id="IPR001854">
    <property type="entry name" value="Ribosomal_uL29"/>
</dbReference>